<dbReference type="AlphaFoldDB" id="A0A7M5X289"/>
<accession>A0A7M5X289</accession>
<feature type="compositionally biased region" description="Basic and acidic residues" evidence="1">
    <location>
        <begin position="61"/>
        <end position="80"/>
    </location>
</feature>
<keyword evidence="3" id="KW-1185">Reference proteome</keyword>
<protein>
    <submittedName>
        <fullName evidence="2">Uncharacterized protein</fullName>
    </submittedName>
</protein>
<dbReference type="EnsemblMetazoa" id="CLYHEMT015881.1">
    <property type="protein sequence ID" value="CLYHEMP015881.1"/>
    <property type="gene ID" value="CLYHEMG015881"/>
</dbReference>
<sequence>MDDKVREGQNIINKLLADISRNRSPAKSNTSDVNEEAPSFNTNSNTKYVTKSYDLQTKSPNLEEKPLKSQEDYYEESYHHETEANTSRLLKWKLNSSLDNSLQNEVTFLKDELANLEMKKSQEILTLSERTERQISTLHVLRHKREKLDTRRERTAERITFQERTSLFTTARNIE</sequence>
<name>A0A7M5X289_9CNID</name>
<evidence type="ECO:0000256" key="1">
    <source>
        <dbReference type="SAM" id="MobiDB-lite"/>
    </source>
</evidence>
<feature type="region of interest" description="Disordered" evidence="1">
    <location>
        <begin position="16"/>
        <end position="80"/>
    </location>
</feature>
<evidence type="ECO:0000313" key="2">
    <source>
        <dbReference type="EnsemblMetazoa" id="CLYHEMP015881.1"/>
    </source>
</evidence>
<dbReference type="Proteomes" id="UP000594262">
    <property type="component" value="Unplaced"/>
</dbReference>
<proteinExistence type="predicted"/>
<organism evidence="2 3">
    <name type="scientific">Clytia hemisphaerica</name>
    <dbReference type="NCBI Taxonomy" id="252671"/>
    <lineage>
        <taxon>Eukaryota</taxon>
        <taxon>Metazoa</taxon>
        <taxon>Cnidaria</taxon>
        <taxon>Hydrozoa</taxon>
        <taxon>Hydroidolina</taxon>
        <taxon>Leptothecata</taxon>
        <taxon>Obeliida</taxon>
        <taxon>Clytiidae</taxon>
        <taxon>Clytia</taxon>
    </lineage>
</organism>
<reference evidence="2" key="1">
    <citation type="submission" date="2021-01" db="UniProtKB">
        <authorList>
            <consortium name="EnsemblMetazoa"/>
        </authorList>
    </citation>
    <scope>IDENTIFICATION</scope>
</reference>
<feature type="compositionally biased region" description="Polar residues" evidence="1">
    <location>
        <begin position="39"/>
        <end position="60"/>
    </location>
</feature>
<feature type="compositionally biased region" description="Polar residues" evidence="1">
    <location>
        <begin position="22"/>
        <end position="32"/>
    </location>
</feature>
<evidence type="ECO:0000313" key="3">
    <source>
        <dbReference type="Proteomes" id="UP000594262"/>
    </source>
</evidence>